<accession>A0A9D2AX23</accession>
<dbReference type="InterPro" id="IPR027417">
    <property type="entry name" value="P-loop_NTPase"/>
</dbReference>
<dbReference type="EMBL" id="DXEU01000101">
    <property type="protein sequence ID" value="HIX52299.1"/>
    <property type="molecule type" value="Genomic_DNA"/>
</dbReference>
<evidence type="ECO:0000313" key="2">
    <source>
        <dbReference type="Proteomes" id="UP000886780"/>
    </source>
</evidence>
<gene>
    <name evidence="1" type="ORF">IAA28_05800</name>
</gene>
<dbReference type="SUPFAM" id="SSF52540">
    <property type="entry name" value="P-loop containing nucleoside triphosphate hydrolases"/>
    <property type="match status" value="1"/>
</dbReference>
<dbReference type="Pfam" id="PF13189">
    <property type="entry name" value="Cytidylate_kin2"/>
    <property type="match status" value="1"/>
</dbReference>
<dbReference type="GO" id="GO:0016301">
    <property type="term" value="F:kinase activity"/>
    <property type="evidence" value="ECO:0007669"/>
    <property type="project" value="UniProtKB-KW"/>
</dbReference>
<name>A0A9D2AX23_9FIRM</name>
<proteinExistence type="predicted"/>
<reference evidence="1" key="2">
    <citation type="submission" date="2021-04" db="EMBL/GenBank/DDBJ databases">
        <authorList>
            <person name="Gilroy R."/>
        </authorList>
    </citation>
    <scope>NUCLEOTIDE SEQUENCE</scope>
    <source>
        <strain evidence="1">ChiGjej4B4-12881</strain>
    </source>
</reference>
<protein>
    <submittedName>
        <fullName evidence="1">Cytidylate kinase-like family protein</fullName>
    </submittedName>
</protein>
<evidence type="ECO:0000313" key="1">
    <source>
        <dbReference type="EMBL" id="HIX52299.1"/>
    </source>
</evidence>
<dbReference type="AlphaFoldDB" id="A0A9D2AX23"/>
<dbReference type="Gene3D" id="3.40.50.300">
    <property type="entry name" value="P-loop containing nucleotide triphosphate hydrolases"/>
    <property type="match status" value="1"/>
</dbReference>
<organism evidence="1 2">
    <name type="scientific">Candidatus Lachnoclostridium stercoripullorum</name>
    <dbReference type="NCBI Taxonomy" id="2838635"/>
    <lineage>
        <taxon>Bacteria</taxon>
        <taxon>Bacillati</taxon>
        <taxon>Bacillota</taxon>
        <taxon>Clostridia</taxon>
        <taxon>Lachnospirales</taxon>
        <taxon>Lachnospiraceae</taxon>
    </lineage>
</organism>
<keyword evidence="1" id="KW-0808">Transferase</keyword>
<sequence length="222" mass="25921">MKNFVVTIARGFGSGGRQIAAKLADELNIHSYDNRILKLASQYSGYPEHYFREADETLQGNLIEKQLLKLPKKFHTSGHLSRFVSDDRLFDFQRKIIESLADSENCIIVGKCADYILKDYDNVFSVYVEAPRAYCLQRVLERMDDITLEEADELITRTDKYRADYYKYYTGGNYWTNPVNYDITINNARSGDEKSVQMIIQCMRIKFGEEWYQDYMKSIGKL</sequence>
<dbReference type="Proteomes" id="UP000886780">
    <property type="component" value="Unassembled WGS sequence"/>
</dbReference>
<reference evidence="1" key="1">
    <citation type="journal article" date="2021" name="PeerJ">
        <title>Extensive microbial diversity within the chicken gut microbiome revealed by metagenomics and culture.</title>
        <authorList>
            <person name="Gilroy R."/>
            <person name="Ravi A."/>
            <person name="Getino M."/>
            <person name="Pursley I."/>
            <person name="Horton D.L."/>
            <person name="Alikhan N.F."/>
            <person name="Baker D."/>
            <person name="Gharbi K."/>
            <person name="Hall N."/>
            <person name="Watson M."/>
            <person name="Adriaenssens E.M."/>
            <person name="Foster-Nyarko E."/>
            <person name="Jarju S."/>
            <person name="Secka A."/>
            <person name="Antonio M."/>
            <person name="Oren A."/>
            <person name="Chaudhuri R.R."/>
            <person name="La Ragione R."/>
            <person name="Hildebrand F."/>
            <person name="Pallen M.J."/>
        </authorList>
    </citation>
    <scope>NUCLEOTIDE SEQUENCE</scope>
    <source>
        <strain evidence="1">ChiGjej4B4-12881</strain>
    </source>
</reference>
<comment type="caution">
    <text evidence="1">The sequence shown here is derived from an EMBL/GenBank/DDBJ whole genome shotgun (WGS) entry which is preliminary data.</text>
</comment>
<keyword evidence="1" id="KW-0418">Kinase</keyword>